<evidence type="ECO:0000256" key="8">
    <source>
        <dbReference type="SAM" id="MobiDB-lite"/>
    </source>
</evidence>
<sequence length="1154" mass="126832">MKKIRLCPGNMPVAYKMLMKMKLTVFLILITFLGSIASESYSQSTRLTLNIRNSTVKEILGQIEDQSEFRFFYSDRVDVDRVTSISQKNKRIFEILDELFDNTGVTYEVRGRQIALSKDEEITNFSFLQSRQQPNTVTGTVTDENGEPLPGVTVMIKGTMQGTITNIDGNYTLQSIPAEGVLVFSFVGMRSQEIEVGNQTSIDVSMVTDAIGIDEVVAIGYGVTKKSDLTGSITTVKSEDLENVKMQSIDQGLVGRAAGVQVISSSGVPGSAPAVRIRGTTSLQGANEPLYVIDGFPIYAGGGSGNAGGQAGSSNISGISSINPNDIASIEILKDASATAIYGARAANGVVLITTKSGSIGNDKISFSANYGFQNITQKLDMMDAYNYALLQNEAVVNDGGAAIYSDEDLAEIQSHPELATNWQDEVFVTAPTQEYNIAFTGGDKKTNYAITGGYLKQDGIVKNTDFERFTARLNLSRQMNNWLKAGTHITANRIFSNQQNTDAGNVIRGAQQFNPIFPIYEGEGYSFVPMNDGGYTDVNDGILINNPVATVNEVLRQTQRNGILGDIFVEIKLTPHLIAKVTGGANISNVKNDTYLPMSTREGVGNSGVGTIAYNLNQNWLNENTLSYINDFGEHSVSAVVGATFQENYFEGVSASSQGYTNDILQENNLDGGEVYNTPYSSKTRWGLISYLGRVNYSYKSKYLATIAGRIDGSSRFGADNKYAFFPSGSIAWRASEEEFIKNLNVFSNLKIRGSFGYTGNQEIGLYNSLPTTGTQTYTWGDGSLATGVSPNKIPNPGLKWEKTGQFDFGVDFGFFNNRLGVTVDYYHKKTTQMLYSEQVPYSSGFTNFLNNIGSMQNKGIELEIRGDIFTGDFKWDANFNLSANRNKVLSLAGVLYKDVGATQGDVKIDNWLRRIWVGESIGAFFGWQFDGIFQNQDEVDAHNQTIGNAWIGGRRYKDVSSEDDNPEDGKYTGAPDGIVDNADRQIIGNALPDFIGGMNNNLSYKNFNLNVFFQWSVGNDIFSYDKTQLTLPTGGQNVLAYMTDRWTSSNPSNVLPKATTNRQIVINDYYVEDGSYLKIKNILLGYTFPQSLIRGIDRLNVYCSLNNFITFTKYSGYDPEVSYRGASNLTMGEDYSTYPQSKTVMFGVKIDF</sequence>
<dbReference type="AlphaFoldDB" id="A0A6I6K0T9"/>
<dbReference type="Gene3D" id="2.40.170.20">
    <property type="entry name" value="TonB-dependent receptor, beta-barrel domain"/>
    <property type="match status" value="1"/>
</dbReference>
<dbReference type="InterPro" id="IPR039426">
    <property type="entry name" value="TonB-dep_rcpt-like"/>
</dbReference>
<dbReference type="GO" id="GO:0009279">
    <property type="term" value="C:cell outer membrane"/>
    <property type="evidence" value="ECO:0007669"/>
    <property type="project" value="UniProtKB-SubCell"/>
</dbReference>
<dbReference type="InterPro" id="IPR011662">
    <property type="entry name" value="Secretin/TonB_short_N"/>
</dbReference>
<keyword evidence="4 7" id="KW-0812">Transmembrane</keyword>
<dbReference type="InterPro" id="IPR023996">
    <property type="entry name" value="TonB-dep_OMP_SusC/RagA"/>
</dbReference>
<dbReference type="SUPFAM" id="SSF56935">
    <property type="entry name" value="Porins"/>
    <property type="match status" value="1"/>
</dbReference>
<evidence type="ECO:0000256" key="1">
    <source>
        <dbReference type="ARBA" id="ARBA00004571"/>
    </source>
</evidence>
<protein>
    <submittedName>
        <fullName evidence="10">SusC/RagA family TonB-linked outer membrane protein</fullName>
    </submittedName>
</protein>
<reference evidence="10 11" key="1">
    <citation type="submission" date="2019-11" db="EMBL/GenBank/DDBJ databases">
        <authorList>
            <person name="Zheng R.K."/>
            <person name="Sun C.M."/>
        </authorList>
    </citation>
    <scope>NUCLEOTIDE SEQUENCE [LARGE SCALE GENOMIC DNA]</scope>
    <source>
        <strain evidence="10 11">WC007</strain>
    </source>
</reference>
<dbReference type="InterPro" id="IPR036942">
    <property type="entry name" value="Beta-barrel_TonB_sf"/>
</dbReference>
<keyword evidence="6 7" id="KW-0998">Cell outer membrane</keyword>
<evidence type="ECO:0000256" key="4">
    <source>
        <dbReference type="ARBA" id="ARBA00022692"/>
    </source>
</evidence>
<dbReference type="RefSeq" id="WP_158864718.1">
    <property type="nucleotide sequence ID" value="NZ_CP046401.1"/>
</dbReference>
<dbReference type="FunFam" id="2.170.130.10:FF:000008">
    <property type="entry name" value="SusC/RagA family TonB-linked outer membrane protein"/>
    <property type="match status" value="1"/>
</dbReference>
<evidence type="ECO:0000256" key="6">
    <source>
        <dbReference type="ARBA" id="ARBA00023237"/>
    </source>
</evidence>
<dbReference type="Gene3D" id="2.60.40.1120">
    <property type="entry name" value="Carboxypeptidase-like, regulatory domain"/>
    <property type="match status" value="1"/>
</dbReference>
<dbReference type="Pfam" id="PF13715">
    <property type="entry name" value="CarbopepD_reg_2"/>
    <property type="match status" value="1"/>
</dbReference>
<evidence type="ECO:0000256" key="7">
    <source>
        <dbReference type="PROSITE-ProRule" id="PRU01360"/>
    </source>
</evidence>
<evidence type="ECO:0000313" key="10">
    <source>
        <dbReference type="EMBL" id="QGY43514.1"/>
    </source>
</evidence>
<proteinExistence type="inferred from homology"/>
<evidence type="ECO:0000313" key="11">
    <source>
        <dbReference type="Proteomes" id="UP000428260"/>
    </source>
</evidence>
<evidence type="ECO:0000256" key="3">
    <source>
        <dbReference type="ARBA" id="ARBA00022452"/>
    </source>
</evidence>
<evidence type="ECO:0000259" key="9">
    <source>
        <dbReference type="SMART" id="SM00965"/>
    </source>
</evidence>
<dbReference type="NCBIfam" id="TIGR04056">
    <property type="entry name" value="OMP_RagA_SusC"/>
    <property type="match status" value="1"/>
</dbReference>
<dbReference type="PROSITE" id="PS52016">
    <property type="entry name" value="TONB_DEPENDENT_REC_3"/>
    <property type="match status" value="1"/>
</dbReference>
<dbReference type="InterPro" id="IPR008969">
    <property type="entry name" value="CarboxyPept-like_regulatory"/>
</dbReference>
<dbReference type="Proteomes" id="UP000428260">
    <property type="component" value="Chromosome"/>
</dbReference>
<dbReference type="InterPro" id="IPR037066">
    <property type="entry name" value="Plug_dom_sf"/>
</dbReference>
<keyword evidence="5 7" id="KW-0472">Membrane</keyword>
<evidence type="ECO:0000256" key="5">
    <source>
        <dbReference type="ARBA" id="ARBA00023136"/>
    </source>
</evidence>
<dbReference type="InterPro" id="IPR023997">
    <property type="entry name" value="TonB-dep_OMP_SusC/RagA_CS"/>
</dbReference>
<organism evidence="10 11">
    <name type="scientific">Maribellus comscasis</name>
    <dbReference type="NCBI Taxonomy" id="2681766"/>
    <lineage>
        <taxon>Bacteria</taxon>
        <taxon>Pseudomonadati</taxon>
        <taxon>Bacteroidota</taxon>
        <taxon>Bacteroidia</taxon>
        <taxon>Marinilabiliales</taxon>
        <taxon>Prolixibacteraceae</taxon>
        <taxon>Maribellus</taxon>
    </lineage>
</organism>
<evidence type="ECO:0000256" key="2">
    <source>
        <dbReference type="ARBA" id="ARBA00022448"/>
    </source>
</evidence>
<dbReference type="SMART" id="SM00965">
    <property type="entry name" value="STN"/>
    <property type="match status" value="1"/>
</dbReference>
<comment type="similarity">
    <text evidence="7">Belongs to the TonB-dependent receptor family.</text>
</comment>
<gene>
    <name evidence="10" type="ORF">GM418_07525</name>
</gene>
<dbReference type="KEGG" id="mcos:GM418_07525"/>
<accession>A0A6I6K0T9</accession>
<feature type="domain" description="Secretin/TonB short N-terminal" evidence="9">
    <location>
        <begin position="69"/>
        <end position="119"/>
    </location>
</feature>
<feature type="region of interest" description="Disordered" evidence="8">
    <location>
        <begin position="959"/>
        <end position="978"/>
    </location>
</feature>
<keyword evidence="11" id="KW-1185">Reference proteome</keyword>
<dbReference type="Pfam" id="PF07715">
    <property type="entry name" value="Plug"/>
    <property type="match status" value="1"/>
</dbReference>
<comment type="subcellular location">
    <subcellularLocation>
        <location evidence="1 7">Cell outer membrane</location>
        <topology evidence="1 7">Multi-pass membrane protein</topology>
    </subcellularLocation>
</comment>
<dbReference type="Gene3D" id="2.170.130.10">
    <property type="entry name" value="TonB-dependent receptor, plug domain"/>
    <property type="match status" value="1"/>
</dbReference>
<dbReference type="EMBL" id="CP046401">
    <property type="protein sequence ID" value="QGY43514.1"/>
    <property type="molecule type" value="Genomic_DNA"/>
</dbReference>
<keyword evidence="3 7" id="KW-1134">Transmembrane beta strand</keyword>
<dbReference type="Pfam" id="PF07660">
    <property type="entry name" value="STN"/>
    <property type="match status" value="1"/>
</dbReference>
<keyword evidence="2 7" id="KW-0813">Transport</keyword>
<dbReference type="InterPro" id="IPR012910">
    <property type="entry name" value="Plug_dom"/>
</dbReference>
<dbReference type="NCBIfam" id="TIGR04057">
    <property type="entry name" value="SusC_RagA_signa"/>
    <property type="match status" value="1"/>
</dbReference>
<dbReference type="SUPFAM" id="SSF49464">
    <property type="entry name" value="Carboxypeptidase regulatory domain-like"/>
    <property type="match status" value="1"/>
</dbReference>
<dbReference type="FunFam" id="2.60.40.1120:FF:000003">
    <property type="entry name" value="Outer membrane protein Omp121"/>
    <property type="match status" value="1"/>
</dbReference>
<name>A0A6I6K0T9_9BACT</name>